<gene>
    <name evidence="2" type="ORF">E8E12_000437</name>
</gene>
<evidence type="ECO:0000313" key="3">
    <source>
        <dbReference type="Proteomes" id="UP000758155"/>
    </source>
</evidence>
<accession>A0A9P5BV30</accession>
<feature type="compositionally biased region" description="Low complexity" evidence="1">
    <location>
        <begin position="20"/>
        <end position="43"/>
    </location>
</feature>
<name>A0A9P5BV30_9PLEO</name>
<feature type="region of interest" description="Disordered" evidence="1">
    <location>
        <begin position="20"/>
        <end position="83"/>
    </location>
</feature>
<organism evidence="2 3">
    <name type="scientific">Didymella heteroderae</name>
    <dbReference type="NCBI Taxonomy" id="1769908"/>
    <lineage>
        <taxon>Eukaryota</taxon>
        <taxon>Fungi</taxon>
        <taxon>Dikarya</taxon>
        <taxon>Ascomycota</taxon>
        <taxon>Pezizomycotina</taxon>
        <taxon>Dothideomycetes</taxon>
        <taxon>Pleosporomycetidae</taxon>
        <taxon>Pleosporales</taxon>
        <taxon>Pleosporineae</taxon>
        <taxon>Didymellaceae</taxon>
        <taxon>Didymella</taxon>
    </lineage>
</organism>
<proteinExistence type="predicted"/>
<protein>
    <submittedName>
        <fullName evidence="2">Uncharacterized protein</fullName>
    </submittedName>
</protein>
<evidence type="ECO:0000256" key="1">
    <source>
        <dbReference type="SAM" id="MobiDB-lite"/>
    </source>
</evidence>
<comment type="caution">
    <text evidence="2">The sequence shown here is derived from an EMBL/GenBank/DDBJ whole genome shotgun (WGS) entry which is preliminary data.</text>
</comment>
<dbReference type="Proteomes" id="UP000758155">
    <property type="component" value="Unassembled WGS sequence"/>
</dbReference>
<reference evidence="2" key="1">
    <citation type="submission" date="2019-04" db="EMBL/GenBank/DDBJ databases">
        <title>Sequencing of skin fungus with MAO and IRED activity.</title>
        <authorList>
            <person name="Marsaioli A.J."/>
            <person name="Bonatto J.M.C."/>
            <person name="Reis Junior O."/>
        </authorList>
    </citation>
    <scope>NUCLEOTIDE SEQUENCE</scope>
    <source>
        <strain evidence="2">28M1</strain>
    </source>
</reference>
<feature type="compositionally biased region" description="Pro residues" evidence="1">
    <location>
        <begin position="63"/>
        <end position="75"/>
    </location>
</feature>
<keyword evidence="3" id="KW-1185">Reference proteome</keyword>
<evidence type="ECO:0000313" key="2">
    <source>
        <dbReference type="EMBL" id="KAF3029580.1"/>
    </source>
</evidence>
<sequence>MAHAIEASLWAERLAREAAATAAAAAPAPAPAPASAASGASSPLGEPMDWSPLGSHPLDLEPTPEPSPAPSPRTPRTPRRRSEKGALRSCLCLRCARAALASNAGDTSCCYNNDSSGICYYKCAFGHNCKPLEHQLERSLAAPALPEPAMLEAALAVFSRALVATIY</sequence>
<dbReference type="AlphaFoldDB" id="A0A9P5BV30"/>
<dbReference type="EMBL" id="SWKV01000254">
    <property type="protein sequence ID" value="KAF3029580.1"/>
    <property type="molecule type" value="Genomic_DNA"/>
</dbReference>